<dbReference type="KEGG" id="fsy:FsymDg_0522"/>
<gene>
    <name evidence="2" type="ordered locus">FsymDg_0522</name>
</gene>
<accession>F8B695</accession>
<organism evidence="2 3">
    <name type="scientific">Candidatus Protofrankia datiscae</name>
    <dbReference type="NCBI Taxonomy" id="2716812"/>
    <lineage>
        <taxon>Bacteria</taxon>
        <taxon>Bacillati</taxon>
        <taxon>Actinomycetota</taxon>
        <taxon>Actinomycetes</taxon>
        <taxon>Frankiales</taxon>
        <taxon>Frankiaceae</taxon>
        <taxon>Protofrankia</taxon>
    </lineage>
</organism>
<dbReference type="RefSeq" id="WP_013872053.1">
    <property type="nucleotide sequence ID" value="NC_015656.1"/>
</dbReference>
<evidence type="ECO:0000259" key="1">
    <source>
        <dbReference type="Pfam" id="PF00156"/>
    </source>
</evidence>
<dbReference type="Gene3D" id="3.30.1310.20">
    <property type="entry name" value="PRTase-like"/>
    <property type="match status" value="1"/>
</dbReference>
<dbReference type="Proteomes" id="UP000001549">
    <property type="component" value="Chromosome"/>
</dbReference>
<dbReference type="AlphaFoldDB" id="F8B695"/>
<feature type="domain" description="Phosphoribosyltransferase" evidence="1">
    <location>
        <begin position="11"/>
        <end position="193"/>
    </location>
</feature>
<proteinExistence type="predicted"/>
<dbReference type="SUPFAM" id="SSF53271">
    <property type="entry name" value="PRTase-like"/>
    <property type="match status" value="1"/>
</dbReference>
<name>F8B695_9ACTN</name>
<reference evidence="2 3" key="1">
    <citation type="submission" date="2011-05" db="EMBL/GenBank/DDBJ databases">
        <title>Complete sequence of chromosome of Frankia symbiont of Datisca glomerata.</title>
        <authorList>
            <consortium name="US DOE Joint Genome Institute"/>
            <person name="Lucas S."/>
            <person name="Han J."/>
            <person name="Lapidus A."/>
            <person name="Cheng J.-F."/>
            <person name="Goodwin L."/>
            <person name="Pitluck S."/>
            <person name="Peters L."/>
            <person name="Mikhailova N."/>
            <person name="Chertkov O."/>
            <person name="Teshima H."/>
            <person name="Han C."/>
            <person name="Tapia R."/>
            <person name="Land M."/>
            <person name="Hauser L."/>
            <person name="Kyrpides N."/>
            <person name="Ivanova N."/>
            <person name="Pagani I."/>
            <person name="Berry A."/>
            <person name="Pawlowski K."/>
            <person name="Persson T."/>
            <person name="Vanden Heuvel B."/>
            <person name="Benson D."/>
            <person name="Woyke T."/>
        </authorList>
    </citation>
    <scope>NUCLEOTIDE SEQUENCE [LARGE SCALE GENOMIC DNA]</scope>
    <source>
        <strain evidence="3">4085684</strain>
    </source>
</reference>
<keyword evidence="2" id="KW-0808">Transferase</keyword>
<dbReference type="HOGENOM" id="CLU_083583_0_0_11"/>
<dbReference type="Pfam" id="PF00156">
    <property type="entry name" value="Pribosyltran"/>
    <property type="match status" value="1"/>
</dbReference>
<dbReference type="GO" id="GO:0016757">
    <property type="term" value="F:glycosyltransferase activity"/>
    <property type="evidence" value="ECO:0007669"/>
    <property type="project" value="UniProtKB-KW"/>
</dbReference>
<dbReference type="STRING" id="656024.FsymDg_0522"/>
<dbReference type="EMBL" id="CP002801">
    <property type="protein sequence ID" value="AEH08065.1"/>
    <property type="molecule type" value="Genomic_DNA"/>
</dbReference>
<dbReference type="InterPro" id="IPR029057">
    <property type="entry name" value="PRTase-like"/>
</dbReference>
<keyword evidence="2" id="KW-0328">Glycosyltransferase</keyword>
<sequence>MHPLFADRPAAGRALAGQLAVYAGRDDVVVLALPRGGVPVAFEVARRLGAGLDVFPVRKLGAPGHAELAMGALAGGGTLVRNDQVIYSLGIGEETIAEVVAAERRELARREDAYRLGRDALDVTGRVVLLIDDGMATGATMYAAVDAVRQRGPAQVVVAVPVASEQACRQMRFVADGVLCLRTPSTFFSVGQYYADFSQTTDDEVRELLRRAVTAG</sequence>
<evidence type="ECO:0000313" key="2">
    <source>
        <dbReference type="EMBL" id="AEH08065.1"/>
    </source>
</evidence>
<dbReference type="Gene3D" id="3.40.50.2020">
    <property type="match status" value="1"/>
</dbReference>
<keyword evidence="3" id="KW-1185">Reference proteome</keyword>
<evidence type="ECO:0000313" key="3">
    <source>
        <dbReference type="Proteomes" id="UP000001549"/>
    </source>
</evidence>
<dbReference type="InterPro" id="IPR000836">
    <property type="entry name" value="PRTase_dom"/>
</dbReference>
<dbReference type="eggNOG" id="COG1926">
    <property type="taxonomic scope" value="Bacteria"/>
</dbReference>
<dbReference type="CDD" id="cd06223">
    <property type="entry name" value="PRTases_typeI"/>
    <property type="match status" value="1"/>
</dbReference>
<protein>
    <submittedName>
        <fullName evidence="2">Phosphoribosyltransferase</fullName>
    </submittedName>
</protein>